<feature type="chain" id="PRO_5020408701" evidence="2">
    <location>
        <begin position="28"/>
        <end position="252"/>
    </location>
</feature>
<name>A0A4V3DKN2_9HYPH</name>
<gene>
    <name evidence="5" type="ORF">DES43_11293</name>
</gene>
<feature type="domain" description="Soluble ligand binding" evidence="4">
    <location>
        <begin position="145"/>
        <end position="193"/>
    </location>
</feature>
<feature type="signal peptide" evidence="2">
    <location>
        <begin position="1"/>
        <end position="27"/>
    </location>
</feature>
<dbReference type="GO" id="GO:0015159">
    <property type="term" value="F:polysaccharide transmembrane transporter activity"/>
    <property type="evidence" value="ECO:0007669"/>
    <property type="project" value="InterPro"/>
</dbReference>
<evidence type="ECO:0000259" key="4">
    <source>
        <dbReference type="Pfam" id="PF10531"/>
    </source>
</evidence>
<proteinExistence type="predicted"/>
<sequence>MTAQGILSAIMLAALCFVAGCTSTANTGSAPGDVLSLQSGAGGATADGSLRLVTSLPAPAGTRDGADQLLSANDVLEINVYSADSLNRTVQVDSSGRVSLPLIGVKTAAGKSVRQFEEELEKAYGASYLQSPDITVFVKESASQRVTIDGEVAKSGLYPVSAGTTLLDAIALAGGFRDVADQSKVYIFRDVGGSKLVANYNVEQIRSGRLANPRVYGGDVVMVFTSKSRVAINNLKEALGMAVSASRLAVIP</sequence>
<dbReference type="PANTHER" id="PTHR33619:SF3">
    <property type="entry name" value="POLYSACCHARIDE EXPORT PROTEIN GFCE-RELATED"/>
    <property type="match status" value="1"/>
</dbReference>
<protein>
    <submittedName>
        <fullName evidence="5">Polysaccharide export outer membrane protein</fullName>
    </submittedName>
</protein>
<keyword evidence="1 2" id="KW-0732">Signal</keyword>
<reference evidence="5 6" key="1">
    <citation type="submission" date="2019-03" db="EMBL/GenBank/DDBJ databases">
        <title>Genomic Encyclopedia of Type Strains, Phase IV (KMG-IV): sequencing the most valuable type-strain genomes for metagenomic binning, comparative biology and taxonomic classification.</title>
        <authorList>
            <person name="Goeker M."/>
        </authorList>
    </citation>
    <scope>NUCLEOTIDE SEQUENCE [LARGE SCALE GENOMIC DNA]</scope>
    <source>
        <strain evidence="5 6">DSM 11603</strain>
    </source>
</reference>
<dbReference type="Pfam" id="PF10531">
    <property type="entry name" value="SLBB"/>
    <property type="match status" value="1"/>
</dbReference>
<organism evidence="5 6">
    <name type="scientific">Aquamicrobium defluvii</name>
    <dbReference type="NCBI Taxonomy" id="69279"/>
    <lineage>
        <taxon>Bacteria</taxon>
        <taxon>Pseudomonadati</taxon>
        <taxon>Pseudomonadota</taxon>
        <taxon>Alphaproteobacteria</taxon>
        <taxon>Hyphomicrobiales</taxon>
        <taxon>Phyllobacteriaceae</taxon>
        <taxon>Aquamicrobium</taxon>
    </lineage>
</organism>
<dbReference type="Proteomes" id="UP000294958">
    <property type="component" value="Unassembled WGS sequence"/>
</dbReference>
<feature type="domain" description="Polysaccharide export protein N-terminal" evidence="3">
    <location>
        <begin position="66"/>
        <end position="139"/>
    </location>
</feature>
<accession>A0A4V3DKN2</accession>
<dbReference type="Gene3D" id="3.10.560.10">
    <property type="entry name" value="Outer membrane lipoprotein wza domain like"/>
    <property type="match status" value="1"/>
</dbReference>
<dbReference type="InterPro" id="IPR049712">
    <property type="entry name" value="Poly_export"/>
</dbReference>
<evidence type="ECO:0000313" key="6">
    <source>
        <dbReference type="Proteomes" id="UP000294958"/>
    </source>
</evidence>
<evidence type="ECO:0000256" key="2">
    <source>
        <dbReference type="SAM" id="SignalP"/>
    </source>
</evidence>
<keyword evidence="6" id="KW-1185">Reference proteome</keyword>
<dbReference type="RefSeq" id="WP_245514560.1">
    <property type="nucleotide sequence ID" value="NZ_SNZF01000012.1"/>
</dbReference>
<evidence type="ECO:0000259" key="3">
    <source>
        <dbReference type="Pfam" id="PF02563"/>
    </source>
</evidence>
<dbReference type="InterPro" id="IPR003715">
    <property type="entry name" value="Poly_export_N"/>
</dbReference>
<evidence type="ECO:0000256" key="1">
    <source>
        <dbReference type="ARBA" id="ARBA00022729"/>
    </source>
</evidence>
<evidence type="ECO:0000313" key="5">
    <source>
        <dbReference type="EMBL" id="TDR34881.1"/>
    </source>
</evidence>
<dbReference type="EMBL" id="SNZF01000012">
    <property type="protein sequence ID" value="TDR34881.1"/>
    <property type="molecule type" value="Genomic_DNA"/>
</dbReference>
<dbReference type="InterPro" id="IPR019554">
    <property type="entry name" value="Soluble_ligand-bd"/>
</dbReference>
<comment type="caution">
    <text evidence="5">The sequence shown here is derived from an EMBL/GenBank/DDBJ whole genome shotgun (WGS) entry which is preliminary data.</text>
</comment>
<dbReference type="Pfam" id="PF02563">
    <property type="entry name" value="Poly_export"/>
    <property type="match status" value="1"/>
</dbReference>
<dbReference type="AlphaFoldDB" id="A0A4V3DKN2"/>
<dbReference type="Gene3D" id="3.30.1950.10">
    <property type="entry name" value="wza like domain"/>
    <property type="match status" value="1"/>
</dbReference>
<dbReference type="PANTHER" id="PTHR33619">
    <property type="entry name" value="POLYSACCHARIDE EXPORT PROTEIN GFCE-RELATED"/>
    <property type="match status" value="1"/>
</dbReference>